<evidence type="ECO:0000313" key="2">
    <source>
        <dbReference type="EMBL" id="KAF2639896.1"/>
    </source>
</evidence>
<feature type="transmembrane region" description="Helical" evidence="1">
    <location>
        <begin position="97"/>
        <end position="114"/>
    </location>
</feature>
<evidence type="ECO:0000256" key="1">
    <source>
        <dbReference type="SAM" id="Phobius"/>
    </source>
</evidence>
<protein>
    <recommendedName>
        <fullName evidence="4">MFS general substrate transporter</fullName>
    </recommendedName>
</protein>
<keyword evidence="1" id="KW-0472">Membrane</keyword>
<feature type="transmembrane region" description="Helical" evidence="1">
    <location>
        <begin position="121"/>
        <end position="139"/>
    </location>
</feature>
<organism evidence="2 3">
    <name type="scientific">Massarina eburnea CBS 473.64</name>
    <dbReference type="NCBI Taxonomy" id="1395130"/>
    <lineage>
        <taxon>Eukaryota</taxon>
        <taxon>Fungi</taxon>
        <taxon>Dikarya</taxon>
        <taxon>Ascomycota</taxon>
        <taxon>Pezizomycotina</taxon>
        <taxon>Dothideomycetes</taxon>
        <taxon>Pleosporomycetidae</taxon>
        <taxon>Pleosporales</taxon>
        <taxon>Massarineae</taxon>
        <taxon>Massarinaceae</taxon>
        <taxon>Massarina</taxon>
    </lineage>
</organism>
<dbReference type="AlphaFoldDB" id="A0A6A6RWH5"/>
<sequence length="151" mass="16252">MLVLFLPPSYIQDAAPEKPSFRSAQELRLDWLTAIGNGIYYGFSIVWPQAVANIYRYQGDGLSYSRFSTLSGLTPMCFVLGQIFGTVVCTYTGPNPGIIATITISAPILCAAAADPLNLSLTMGLIATGCFFTGMMVRTPPLSSEDLPLTK</sequence>
<dbReference type="EMBL" id="MU006786">
    <property type="protein sequence ID" value="KAF2639896.1"/>
    <property type="molecule type" value="Genomic_DNA"/>
</dbReference>
<evidence type="ECO:0000313" key="3">
    <source>
        <dbReference type="Proteomes" id="UP000799753"/>
    </source>
</evidence>
<proteinExistence type="predicted"/>
<keyword evidence="1" id="KW-0812">Transmembrane</keyword>
<reference evidence="2" key="1">
    <citation type="journal article" date="2020" name="Stud. Mycol.">
        <title>101 Dothideomycetes genomes: a test case for predicting lifestyles and emergence of pathogens.</title>
        <authorList>
            <person name="Haridas S."/>
            <person name="Albert R."/>
            <person name="Binder M."/>
            <person name="Bloem J."/>
            <person name="Labutti K."/>
            <person name="Salamov A."/>
            <person name="Andreopoulos B."/>
            <person name="Baker S."/>
            <person name="Barry K."/>
            <person name="Bills G."/>
            <person name="Bluhm B."/>
            <person name="Cannon C."/>
            <person name="Castanera R."/>
            <person name="Culley D."/>
            <person name="Daum C."/>
            <person name="Ezra D."/>
            <person name="Gonzalez J."/>
            <person name="Henrissat B."/>
            <person name="Kuo A."/>
            <person name="Liang C."/>
            <person name="Lipzen A."/>
            <person name="Lutzoni F."/>
            <person name="Magnuson J."/>
            <person name="Mondo S."/>
            <person name="Nolan M."/>
            <person name="Ohm R."/>
            <person name="Pangilinan J."/>
            <person name="Park H.-J."/>
            <person name="Ramirez L."/>
            <person name="Alfaro M."/>
            <person name="Sun H."/>
            <person name="Tritt A."/>
            <person name="Yoshinaga Y."/>
            <person name="Zwiers L.-H."/>
            <person name="Turgeon B."/>
            <person name="Goodwin S."/>
            <person name="Spatafora J."/>
            <person name="Crous P."/>
            <person name="Grigoriev I."/>
        </authorList>
    </citation>
    <scope>NUCLEOTIDE SEQUENCE</scope>
    <source>
        <strain evidence="2">CBS 473.64</strain>
    </source>
</reference>
<name>A0A6A6RWH5_9PLEO</name>
<dbReference type="SUPFAM" id="SSF103473">
    <property type="entry name" value="MFS general substrate transporter"/>
    <property type="match status" value="1"/>
</dbReference>
<gene>
    <name evidence="2" type="ORF">P280DRAFT_519279</name>
</gene>
<dbReference type="InterPro" id="IPR036259">
    <property type="entry name" value="MFS_trans_sf"/>
</dbReference>
<evidence type="ECO:0008006" key="4">
    <source>
        <dbReference type="Google" id="ProtNLM"/>
    </source>
</evidence>
<keyword evidence="1" id="KW-1133">Transmembrane helix</keyword>
<feature type="transmembrane region" description="Helical" evidence="1">
    <location>
        <begin position="67"/>
        <end position="85"/>
    </location>
</feature>
<accession>A0A6A6RWH5</accession>
<keyword evidence="3" id="KW-1185">Reference proteome</keyword>
<feature type="transmembrane region" description="Helical" evidence="1">
    <location>
        <begin position="38"/>
        <end position="55"/>
    </location>
</feature>
<dbReference type="Proteomes" id="UP000799753">
    <property type="component" value="Unassembled WGS sequence"/>
</dbReference>